<feature type="domain" description="Beta-xylosidase C-terminal Concanavalin A-like" evidence="7">
    <location>
        <begin position="363"/>
        <end position="570"/>
    </location>
</feature>
<dbReference type="Pfam" id="PF04616">
    <property type="entry name" value="Glyco_hydro_43"/>
    <property type="match status" value="1"/>
</dbReference>
<evidence type="ECO:0000313" key="9">
    <source>
        <dbReference type="Proteomes" id="UP000799779"/>
    </source>
</evidence>
<reference evidence="8" key="1">
    <citation type="journal article" date="2020" name="Stud. Mycol.">
        <title>101 Dothideomycetes genomes: a test case for predicting lifestyles and emergence of pathogens.</title>
        <authorList>
            <person name="Haridas S."/>
            <person name="Albert R."/>
            <person name="Binder M."/>
            <person name="Bloem J."/>
            <person name="Labutti K."/>
            <person name="Salamov A."/>
            <person name="Andreopoulos B."/>
            <person name="Baker S."/>
            <person name="Barry K."/>
            <person name="Bills G."/>
            <person name="Bluhm B."/>
            <person name="Cannon C."/>
            <person name="Castanera R."/>
            <person name="Culley D."/>
            <person name="Daum C."/>
            <person name="Ezra D."/>
            <person name="Gonzalez J."/>
            <person name="Henrissat B."/>
            <person name="Kuo A."/>
            <person name="Liang C."/>
            <person name="Lipzen A."/>
            <person name="Lutzoni F."/>
            <person name="Magnuson J."/>
            <person name="Mondo S."/>
            <person name="Nolan M."/>
            <person name="Ohm R."/>
            <person name="Pangilinan J."/>
            <person name="Park H.-J."/>
            <person name="Ramirez L."/>
            <person name="Alfaro M."/>
            <person name="Sun H."/>
            <person name="Tritt A."/>
            <person name="Yoshinaga Y."/>
            <person name="Zwiers L.-H."/>
            <person name="Turgeon B."/>
            <person name="Goodwin S."/>
            <person name="Spatafora J."/>
            <person name="Crous P."/>
            <person name="Grigoriev I."/>
        </authorList>
    </citation>
    <scope>NUCLEOTIDE SEQUENCE</scope>
    <source>
        <strain evidence="8">CBS 123094</strain>
    </source>
</reference>
<comment type="similarity">
    <text evidence="1 5">Belongs to the glycosyl hydrolase 43 family.</text>
</comment>
<dbReference type="EMBL" id="ML977580">
    <property type="protein sequence ID" value="KAF2001869.1"/>
    <property type="molecule type" value="Genomic_DNA"/>
</dbReference>
<dbReference type="Gene3D" id="2.60.120.200">
    <property type="match status" value="1"/>
</dbReference>
<dbReference type="InterPro" id="IPR023296">
    <property type="entry name" value="Glyco_hydro_beta-prop_sf"/>
</dbReference>
<keyword evidence="9" id="KW-1185">Reference proteome</keyword>
<gene>
    <name evidence="8" type="ORF">P154DRAFT_432123</name>
</gene>
<dbReference type="Pfam" id="PF17851">
    <property type="entry name" value="GH43_C2"/>
    <property type="match status" value="1"/>
</dbReference>
<evidence type="ECO:0000256" key="2">
    <source>
        <dbReference type="ARBA" id="ARBA00022801"/>
    </source>
</evidence>
<dbReference type="CDD" id="cd18833">
    <property type="entry name" value="GH43_PcXyl-like"/>
    <property type="match status" value="1"/>
</dbReference>
<evidence type="ECO:0000256" key="3">
    <source>
        <dbReference type="ARBA" id="ARBA00023295"/>
    </source>
</evidence>
<keyword evidence="6" id="KW-0732">Signal</keyword>
<dbReference type="PANTHER" id="PTHR42812">
    <property type="entry name" value="BETA-XYLOSIDASE"/>
    <property type="match status" value="1"/>
</dbReference>
<evidence type="ECO:0000256" key="5">
    <source>
        <dbReference type="RuleBase" id="RU361187"/>
    </source>
</evidence>
<protein>
    <submittedName>
        <fullName evidence="8">Glycoside hydrolase family 43 protein</fullName>
    </submittedName>
</protein>
<dbReference type="PANTHER" id="PTHR42812:SF17">
    <property type="entry name" value="BETA-XYLOSIDASE C-TERMINAL CONCANAVALIN A-LIKE DOMAIN-CONTAINING PROTEIN-RELATED"/>
    <property type="match status" value="1"/>
</dbReference>
<dbReference type="AlphaFoldDB" id="A0A6A5WM80"/>
<feature type="site" description="Important for catalytic activity, responsible for pKa modulation of the active site Glu and correct orientation of both the proton donor and substrate" evidence="4">
    <location>
        <position position="161"/>
    </location>
</feature>
<dbReference type="InterPro" id="IPR006710">
    <property type="entry name" value="Glyco_hydro_43"/>
</dbReference>
<dbReference type="OrthoDB" id="408373at2759"/>
<dbReference type="Proteomes" id="UP000799779">
    <property type="component" value="Unassembled WGS sequence"/>
</dbReference>
<evidence type="ECO:0000259" key="7">
    <source>
        <dbReference type="Pfam" id="PF17851"/>
    </source>
</evidence>
<organism evidence="8 9">
    <name type="scientific">Amniculicola lignicola CBS 123094</name>
    <dbReference type="NCBI Taxonomy" id="1392246"/>
    <lineage>
        <taxon>Eukaryota</taxon>
        <taxon>Fungi</taxon>
        <taxon>Dikarya</taxon>
        <taxon>Ascomycota</taxon>
        <taxon>Pezizomycotina</taxon>
        <taxon>Dothideomycetes</taxon>
        <taxon>Pleosporomycetidae</taxon>
        <taxon>Pleosporales</taxon>
        <taxon>Amniculicolaceae</taxon>
        <taxon>Amniculicola</taxon>
    </lineage>
</organism>
<dbReference type="InterPro" id="IPR041542">
    <property type="entry name" value="GH43_C2"/>
</dbReference>
<accession>A0A6A5WM80</accession>
<evidence type="ECO:0000256" key="4">
    <source>
        <dbReference type="PIRSR" id="PIRSR606710-2"/>
    </source>
</evidence>
<dbReference type="InterPro" id="IPR013320">
    <property type="entry name" value="ConA-like_dom_sf"/>
</dbReference>
<keyword evidence="2 5" id="KW-0378">Hydrolase</keyword>
<keyword evidence="3 5" id="KW-0326">Glycosidase</keyword>
<feature type="signal peptide" evidence="6">
    <location>
        <begin position="1"/>
        <end position="22"/>
    </location>
</feature>
<dbReference type="Gene3D" id="2.115.10.20">
    <property type="entry name" value="Glycosyl hydrolase domain, family 43"/>
    <property type="match status" value="1"/>
</dbReference>
<evidence type="ECO:0000256" key="6">
    <source>
        <dbReference type="SAM" id="SignalP"/>
    </source>
</evidence>
<dbReference type="SUPFAM" id="SSF49899">
    <property type="entry name" value="Concanavalin A-like lectins/glucanases"/>
    <property type="match status" value="1"/>
</dbReference>
<name>A0A6A5WM80_9PLEO</name>
<evidence type="ECO:0000256" key="1">
    <source>
        <dbReference type="ARBA" id="ARBA00009865"/>
    </source>
</evidence>
<evidence type="ECO:0000313" key="8">
    <source>
        <dbReference type="EMBL" id="KAF2001869.1"/>
    </source>
</evidence>
<dbReference type="InterPro" id="IPR051795">
    <property type="entry name" value="Glycosyl_Hydrlase_43"/>
</dbReference>
<sequence>MLLSAFRSLAVPILAFPGLGAAQFLNSFYNPILPGPHPDPSCVFVPEHDNTFYCASSSFNIFPGIPIHASQDLINWRLVGNVLNRPTQLPELAISVGSTSGIWAPTLRYHNGTFYLVTTMVHDKRAPEDPSRWDNIIFTTKDLWNESSWSDAVHFDFQGYDTSPWWDEEGNEYIVGSHAYRVEVGIHLAKVDLKTGKRKSEWVNLWNGTGGLAPEGPHIYKKDGMHYLMIAEGGTGLGHMQTIARSKELYGPYVPNPANPILSNANTTEYFQAVGHADLFKDQRGNWWGVALSIRSGPEYITYPMGRETVLTNVTWEKDAWPIFQNPVRGSMRGWQLPRLRQNLPGDGPFVTEGDNNLQFKPGSKMPPQFIYWRAPVPENYAISPEGHPNTLRLTPSRLNLTGTDGNSPGPGGQTFVARRQVDTLFSYSVDMDYKPTAAFEEAGITLFLTQNHHARFGITLLPSPNSTTTLTPHFTFHAISYIPVPPSLTIPIPPAWHNIPLTLQLRTVNTTHYSFGAKPAGGKEPMKIFAYVAGEIISWGFTGGLVGVYATSNGGEGKTEAFVGNWRYEGLGQVREHWDGMRFDFE</sequence>
<dbReference type="GO" id="GO:0004553">
    <property type="term" value="F:hydrolase activity, hydrolyzing O-glycosyl compounds"/>
    <property type="evidence" value="ECO:0007669"/>
    <property type="project" value="InterPro"/>
</dbReference>
<proteinExistence type="inferred from homology"/>
<dbReference type="SUPFAM" id="SSF75005">
    <property type="entry name" value="Arabinanase/levansucrase/invertase"/>
    <property type="match status" value="1"/>
</dbReference>
<feature type="chain" id="PRO_5025502708" evidence="6">
    <location>
        <begin position="23"/>
        <end position="587"/>
    </location>
</feature>
<dbReference type="GO" id="GO:0005975">
    <property type="term" value="P:carbohydrate metabolic process"/>
    <property type="evidence" value="ECO:0007669"/>
    <property type="project" value="InterPro"/>
</dbReference>